<evidence type="ECO:0000313" key="3">
    <source>
        <dbReference type="Proteomes" id="UP000001554"/>
    </source>
</evidence>
<dbReference type="AlphaFoldDB" id="A0A9J7K7L7"/>
<proteinExistence type="predicted"/>
<sequence length="384" mass="36524">MASREIQIRQRGRGRRQEDETADNMQAVSPFWNRILDMRSDSIVMTTEDLEVLYQDAVDWFESMRPRDGMGNTVVSQMPKLLRMVINASNMCQAASTPREEKAAQQMLNDALDMMSAFVAGLQTTNEEEARIISRAIQNRRPLNTQEQGKLAKMKQVLWTNRSTVGKVAVVAGAAALTCAAVLGILWGLGVVGGAAAGGTAGTAAAGGTAGTTAAGGTAGAAAATGTAGAAAATGTAGAAAAATGTAGAAAATGTAGAAAATGTAGAAAATGTAGAAAATGTAGAAAAATGTAGAAAATGTAGAAAATGTAGAAAATGTAGAAAATGTAGAAAVTVTGAAEAAGAATATGAVIDITAITAVAETGGTRAAVGVAAIVIKAITRK</sequence>
<reference evidence="3" key="1">
    <citation type="journal article" date="2020" name="Nat. Ecol. Evol.">
        <title>Deeply conserved synteny resolves early events in vertebrate evolution.</title>
        <authorList>
            <person name="Simakov O."/>
            <person name="Marletaz F."/>
            <person name="Yue J.X."/>
            <person name="O'Connell B."/>
            <person name="Jenkins J."/>
            <person name="Brandt A."/>
            <person name="Calef R."/>
            <person name="Tung C.H."/>
            <person name="Huang T.K."/>
            <person name="Schmutz J."/>
            <person name="Satoh N."/>
            <person name="Yu J.K."/>
            <person name="Putnam N.H."/>
            <person name="Green R.E."/>
            <person name="Rokhsar D.S."/>
        </authorList>
    </citation>
    <scope>NUCLEOTIDE SEQUENCE [LARGE SCALE GENOMIC DNA]</scope>
    <source>
        <strain evidence="3">S238N-H82</strain>
    </source>
</reference>
<evidence type="ECO:0000256" key="2">
    <source>
        <dbReference type="SAM" id="Phobius"/>
    </source>
</evidence>
<keyword evidence="3" id="KW-1185">Reference proteome</keyword>
<dbReference type="RefSeq" id="XP_035660066.1">
    <property type="nucleotide sequence ID" value="XM_035804173.1"/>
</dbReference>
<keyword evidence="2" id="KW-0812">Transmembrane</keyword>
<dbReference type="OrthoDB" id="10607160at2759"/>
<accession>A0A9J7K7L7</accession>
<keyword evidence="2" id="KW-1133">Transmembrane helix</keyword>
<dbReference type="GeneID" id="118404816"/>
<reference evidence="4" key="2">
    <citation type="submission" date="2025-08" db="UniProtKB">
        <authorList>
            <consortium name="RefSeq"/>
        </authorList>
    </citation>
    <scope>IDENTIFICATION</scope>
    <source>
        <strain evidence="4">S238N-H82</strain>
        <tissue evidence="4">Testes</tissue>
    </source>
</reference>
<protein>
    <submittedName>
        <fullName evidence="4">WAG22 antigen-like</fullName>
    </submittedName>
</protein>
<dbReference type="Proteomes" id="UP000001554">
    <property type="component" value="Chromosome 17"/>
</dbReference>
<name>A0A9J7K7L7_BRAFL</name>
<dbReference type="KEGG" id="bfo:118404816"/>
<feature type="region of interest" description="Disordered" evidence="1">
    <location>
        <begin position="1"/>
        <end position="24"/>
    </location>
</feature>
<evidence type="ECO:0000313" key="4">
    <source>
        <dbReference type="RefSeq" id="XP_035660066.1"/>
    </source>
</evidence>
<evidence type="ECO:0000256" key="1">
    <source>
        <dbReference type="SAM" id="MobiDB-lite"/>
    </source>
</evidence>
<keyword evidence="2" id="KW-0472">Membrane</keyword>
<feature type="transmembrane region" description="Helical" evidence="2">
    <location>
        <begin position="168"/>
        <end position="189"/>
    </location>
</feature>
<gene>
    <name evidence="4" type="primary">LOC118404816</name>
</gene>
<dbReference type="OMA" id="INASNMC"/>
<organism evidence="3 4">
    <name type="scientific">Branchiostoma floridae</name>
    <name type="common">Florida lancelet</name>
    <name type="synonym">Amphioxus</name>
    <dbReference type="NCBI Taxonomy" id="7739"/>
    <lineage>
        <taxon>Eukaryota</taxon>
        <taxon>Metazoa</taxon>
        <taxon>Chordata</taxon>
        <taxon>Cephalochordata</taxon>
        <taxon>Leptocardii</taxon>
        <taxon>Amphioxiformes</taxon>
        <taxon>Branchiostomatidae</taxon>
        <taxon>Branchiostoma</taxon>
    </lineage>
</organism>